<dbReference type="InterPro" id="IPR029058">
    <property type="entry name" value="AB_hydrolase_fold"/>
</dbReference>
<gene>
    <name evidence="1" type="ORF">IAA84_13685</name>
</gene>
<reference evidence="1" key="2">
    <citation type="journal article" date="2021" name="PeerJ">
        <title>Extensive microbial diversity within the chicken gut microbiome revealed by metagenomics and culture.</title>
        <authorList>
            <person name="Gilroy R."/>
            <person name="Ravi A."/>
            <person name="Getino M."/>
            <person name="Pursley I."/>
            <person name="Horton D.L."/>
            <person name="Alikhan N.F."/>
            <person name="Baker D."/>
            <person name="Gharbi K."/>
            <person name="Hall N."/>
            <person name="Watson M."/>
            <person name="Adriaenssens E.M."/>
            <person name="Foster-Nyarko E."/>
            <person name="Jarju S."/>
            <person name="Secka A."/>
            <person name="Antonio M."/>
            <person name="Oren A."/>
            <person name="Chaudhuri R.R."/>
            <person name="La Ragione R."/>
            <person name="Hildebrand F."/>
            <person name="Pallen M.J."/>
        </authorList>
    </citation>
    <scope>NUCLEOTIDE SEQUENCE</scope>
    <source>
        <strain evidence="1">13766</strain>
    </source>
</reference>
<dbReference type="EMBL" id="DVJN01000267">
    <property type="protein sequence ID" value="HIS94058.1"/>
    <property type="molecule type" value="Genomic_DNA"/>
</dbReference>
<dbReference type="AlphaFoldDB" id="A0A9D1G3F2"/>
<sequence>METWQGYARKDFVWNGHDCILVRPQAFAPGKPWVWRAEFFGAFAQVDEAMLRRGYAVAYCSLSDRYGCPSAVADMARFHEHMVHERGFAQKAVLFGFSRGGLYAVNFALAHPDCVASLYLDAPVLDIRSWPGRRLADGSARPEWAQCLACYGLQEEDMAGFVPEPIARAGELAQNGIEVALVAGLEDGVVPYAENGARFAKRFLQAGGTLFITLKPRCGHHPHSLEDPESIAHFLDGAAREGLSLAPGCPVRRQH</sequence>
<comment type="caution">
    <text evidence="1">The sequence shown here is derived from an EMBL/GenBank/DDBJ whole genome shotgun (WGS) entry which is preliminary data.</text>
</comment>
<dbReference type="Gene3D" id="3.40.50.1820">
    <property type="entry name" value="alpha/beta hydrolase"/>
    <property type="match status" value="1"/>
</dbReference>
<dbReference type="SUPFAM" id="SSF53474">
    <property type="entry name" value="alpha/beta-Hydrolases"/>
    <property type="match status" value="1"/>
</dbReference>
<organism evidence="1 2">
    <name type="scientific">Candidatus Alectryocaccomicrobium excrementavium</name>
    <dbReference type="NCBI Taxonomy" id="2840668"/>
    <lineage>
        <taxon>Bacteria</taxon>
        <taxon>Bacillati</taxon>
        <taxon>Bacillota</taxon>
        <taxon>Clostridia</taxon>
        <taxon>Candidatus Alectryocaccomicrobium</taxon>
    </lineage>
</organism>
<protein>
    <submittedName>
        <fullName evidence="1">Alpha/beta hydrolase</fullName>
    </submittedName>
</protein>
<name>A0A9D1G3F2_9FIRM</name>
<keyword evidence="1" id="KW-0378">Hydrolase</keyword>
<accession>A0A9D1G3F2</accession>
<evidence type="ECO:0000313" key="1">
    <source>
        <dbReference type="EMBL" id="HIS94058.1"/>
    </source>
</evidence>
<reference evidence="1" key="1">
    <citation type="submission" date="2020-10" db="EMBL/GenBank/DDBJ databases">
        <authorList>
            <person name="Gilroy R."/>
        </authorList>
    </citation>
    <scope>NUCLEOTIDE SEQUENCE</scope>
    <source>
        <strain evidence="1">13766</strain>
    </source>
</reference>
<dbReference type="Proteomes" id="UP000824140">
    <property type="component" value="Unassembled WGS sequence"/>
</dbReference>
<evidence type="ECO:0000313" key="2">
    <source>
        <dbReference type="Proteomes" id="UP000824140"/>
    </source>
</evidence>
<proteinExistence type="predicted"/>
<dbReference type="GO" id="GO:0016787">
    <property type="term" value="F:hydrolase activity"/>
    <property type="evidence" value="ECO:0007669"/>
    <property type="project" value="UniProtKB-KW"/>
</dbReference>